<dbReference type="Gene3D" id="2.60.40.2810">
    <property type="match status" value="1"/>
</dbReference>
<organism evidence="1 2">
    <name type="scientific">Mariniflexile aquimaris</name>
    <dbReference type="NCBI Taxonomy" id="881009"/>
    <lineage>
        <taxon>Bacteria</taxon>
        <taxon>Pseudomonadati</taxon>
        <taxon>Bacteroidota</taxon>
        <taxon>Flavobacteriia</taxon>
        <taxon>Flavobacteriales</taxon>
        <taxon>Flavobacteriaceae</taxon>
        <taxon>Mariniflexile</taxon>
    </lineage>
</organism>
<evidence type="ECO:0000313" key="1">
    <source>
        <dbReference type="EMBL" id="MFD0836888.1"/>
    </source>
</evidence>
<accession>A0ABW3BW20</accession>
<comment type="caution">
    <text evidence="1">The sequence shown here is derived from an EMBL/GenBank/DDBJ whole genome shotgun (WGS) entry which is preliminary data.</text>
</comment>
<reference evidence="2" key="1">
    <citation type="journal article" date="2019" name="Int. J. Syst. Evol. Microbiol.">
        <title>The Global Catalogue of Microorganisms (GCM) 10K type strain sequencing project: providing services to taxonomists for standard genome sequencing and annotation.</title>
        <authorList>
            <consortium name="The Broad Institute Genomics Platform"/>
            <consortium name="The Broad Institute Genome Sequencing Center for Infectious Disease"/>
            <person name="Wu L."/>
            <person name="Ma J."/>
        </authorList>
    </citation>
    <scope>NUCLEOTIDE SEQUENCE [LARGE SCALE GENOMIC DNA]</scope>
    <source>
        <strain evidence="2">CCUG 60529</strain>
    </source>
</reference>
<gene>
    <name evidence="1" type="ORF">ACFQ0I_14005</name>
</gene>
<sequence>INTPVTGNVLSNDFDPDGDTLIVTTTTVTTAEGVVVTIDPNTGEYTYTPPTGFIGDDSFVTNRIYRRR</sequence>
<dbReference type="Pfam" id="PF17963">
    <property type="entry name" value="Big_9"/>
    <property type="match status" value="1"/>
</dbReference>
<name>A0ABW3BW20_9FLAO</name>
<dbReference type="Proteomes" id="UP001597011">
    <property type="component" value="Unassembled WGS sequence"/>
</dbReference>
<dbReference type="SUPFAM" id="SSF51004">
    <property type="entry name" value="C-terminal (heme d1) domain of cytochrome cd1-nitrite reductase"/>
    <property type="match status" value="1"/>
</dbReference>
<dbReference type="InterPro" id="IPR011048">
    <property type="entry name" value="Haem_d1_sf"/>
</dbReference>
<evidence type="ECO:0000313" key="2">
    <source>
        <dbReference type="Proteomes" id="UP001597011"/>
    </source>
</evidence>
<feature type="non-terminal residue" evidence="1">
    <location>
        <position position="1"/>
    </location>
</feature>
<protein>
    <submittedName>
        <fullName evidence="1">Ig-like domain-containing protein</fullName>
    </submittedName>
</protein>
<dbReference type="EMBL" id="JBHTIB010000015">
    <property type="protein sequence ID" value="MFD0836888.1"/>
    <property type="molecule type" value="Genomic_DNA"/>
</dbReference>
<proteinExistence type="predicted"/>
<dbReference type="RefSeq" id="WP_379943294.1">
    <property type="nucleotide sequence ID" value="NZ_JBHTIB010000015.1"/>
</dbReference>
<keyword evidence="2" id="KW-1185">Reference proteome</keyword>